<keyword evidence="1 4" id="KW-0808">Transferase</keyword>
<evidence type="ECO:0000259" key="3">
    <source>
        <dbReference type="PROSITE" id="PS51186"/>
    </source>
</evidence>
<dbReference type="PROSITE" id="PS51186">
    <property type="entry name" value="GNAT"/>
    <property type="match status" value="1"/>
</dbReference>
<gene>
    <name evidence="4" type="ORF">FPZ42_00470</name>
</gene>
<dbReference type="GO" id="GO:0016747">
    <property type="term" value="F:acyltransferase activity, transferring groups other than amino-acyl groups"/>
    <property type="evidence" value="ECO:0007669"/>
    <property type="project" value="InterPro"/>
</dbReference>
<dbReference type="Proteomes" id="UP000318010">
    <property type="component" value="Unassembled WGS sequence"/>
</dbReference>
<dbReference type="InterPro" id="IPR000182">
    <property type="entry name" value="GNAT_dom"/>
</dbReference>
<keyword evidence="2" id="KW-0012">Acyltransferase</keyword>
<dbReference type="InterPro" id="IPR016181">
    <property type="entry name" value="Acyl_CoA_acyltransferase"/>
</dbReference>
<dbReference type="CDD" id="cd04301">
    <property type="entry name" value="NAT_SF"/>
    <property type="match status" value="1"/>
</dbReference>
<evidence type="ECO:0000256" key="2">
    <source>
        <dbReference type="ARBA" id="ARBA00023315"/>
    </source>
</evidence>
<reference evidence="4 5" key="1">
    <citation type="submission" date="2019-07" db="EMBL/GenBank/DDBJ databases">
        <authorList>
            <person name="Kim J."/>
        </authorList>
    </citation>
    <scope>NUCLEOTIDE SEQUENCE [LARGE SCALE GENOMIC DNA]</scope>
    <source>
        <strain evidence="4 5">MJ1a</strain>
    </source>
</reference>
<evidence type="ECO:0000313" key="4">
    <source>
        <dbReference type="EMBL" id="TWR27722.1"/>
    </source>
</evidence>
<accession>A0A563U8L4</accession>
<dbReference type="PANTHER" id="PTHR43877">
    <property type="entry name" value="AMINOALKYLPHOSPHONATE N-ACETYLTRANSFERASE-RELATED-RELATED"/>
    <property type="match status" value="1"/>
</dbReference>
<feature type="domain" description="N-acetyltransferase" evidence="3">
    <location>
        <begin position="17"/>
        <end position="168"/>
    </location>
</feature>
<evidence type="ECO:0000313" key="5">
    <source>
        <dbReference type="Proteomes" id="UP000318010"/>
    </source>
</evidence>
<evidence type="ECO:0000256" key="1">
    <source>
        <dbReference type="ARBA" id="ARBA00022679"/>
    </source>
</evidence>
<dbReference type="SUPFAM" id="SSF55729">
    <property type="entry name" value="Acyl-CoA N-acyltransferases (Nat)"/>
    <property type="match status" value="1"/>
</dbReference>
<proteinExistence type="predicted"/>
<protein>
    <submittedName>
        <fullName evidence="4">GNAT family N-acetyltransferase</fullName>
    </submittedName>
</protein>
<dbReference type="EMBL" id="VOEI01000001">
    <property type="protein sequence ID" value="TWR27722.1"/>
    <property type="molecule type" value="Genomic_DNA"/>
</dbReference>
<dbReference type="Gene3D" id="3.40.630.30">
    <property type="match status" value="1"/>
</dbReference>
<organism evidence="4 5">
    <name type="scientific">Mucilaginibacter achroorhodeus</name>
    <dbReference type="NCBI Taxonomy" id="2599294"/>
    <lineage>
        <taxon>Bacteria</taxon>
        <taxon>Pseudomonadati</taxon>
        <taxon>Bacteroidota</taxon>
        <taxon>Sphingobacteriia</taxon>
        <taxon>Sphingobacteriales</taxon>
        <taxon>Sphingobacteriaceae</taxon>
        <taxon>Mucilaginibacter</taxon>
    </lineage>
</organism>
<keyword evidence="5" id="KW-1185">Reference proteome</keyword>
<name>A0A563U8L4_9SPHI</name>
<dbReference type="RefSeq" id="WP_146268539.1">
    <property type="nucleotide sequence ID" value="NZ_VOEI01000001.1"/>
</dbReference>
<dbReference type="AlphaFoldDB" id="A0A563U8L4"/>
<dbReference type="Pfam" id="PF00583">
    <property type="entry name" value="Acetyltransf_1"/>
    <property type="match status" value="1"/>
</dbReference>
<dbReference type="InterPro" id="IPR050832">
    <property type="entry name" value="Bact_Acetyltransf"/>
</dbReference>
<dbReference type="OrthoDB" id="1450704at2"/>
<comment type="caution">
    <text evidence="4">The sequence shown here is derived from an EMBL/GenBank/DDBJ whole genome shotgun (WGS) entry which is preliminary data.</text>
</comment>
<dbReference type="PANTHER" id="PTHR43877:SF2">
    <property type="entry name" value="AMINOALKYLPHOSPHONATE N-ACETYLTRANSFERASE-RELATED"/>
    <property type="match status" value="1"/>
</dbReference>
<sequence>MIRTEWTPAAYKENDSPIIRKATLTDKPVLLRFEQGVVEAERTFTPEMKPGPQQYYDLDWLLTSSDSYLVVAELNGEVIASGYARINESKPYLRHSHEAYLGFMYVLPEYRGKGINRLVIDALKDWAKSRNVSELRLEVYSENAPAIKAYEKFGFKPYLLQMRMDAGN</sequence>